<evidence type="ECO:0000256" key="9">
    <source>
        <dbReference type="ARBA" id="ARBA00048816"/>
    </source>
</evidence>
<evidence type="ECO:0000256" key="11">
    <source>
        <dbReference type="HAMAP-Rule" id="MF_01209"/>
    </source>
</evidence>
<feature type="region of interest" description="CPSase" evidence="11">
    <location>
        <begin position="1"/>
        <end position="192"/>
    </location>
</feature>
<comment type="catalytic activity">
    <reaction evidence="10 11">
        <text>L-glutamine + H2O = L-glutamate + NH4(+)</text>
        <dbReference type="Rhea" id="RHEA:15889"/>
        <dbReference type="ChEBI" id="CHEBI:15377"/>
        <dbReference type="ChEBI" id="CHEBI:28938"/>
        <dbReference type="ChEBI" id="CHEBI:29985"/>
        <dbReference type="ChEBI" id="CHEBI:58359"/>
    </reaction>
</comment>
<comment type="pathway">
    <text evidence="1 11">Pyrimidine metabolism; UMP biosynthesis via de novo pathway; (S)-dihydroorotate from bicarbonate: step 1/3.</text>
</comment>
<feature type="binding site" evidence="11">
    <location>
        <position position="318"/>
    </location>
    <ligand>
        <name>L-glutamine</name>
        <dbReference type="ChEBI" id="CHEBI:58359"/>
    </ligand>
</feature>
<evidence type="ECO:0000256" key="3">
    <source>
        <dbReference type="ARBA" id="ARBA00007800"/>
    </source>
</evidence>
<feature type="binding site" evidence="11">
    <location>
        <position position="315"/>
    </location>
    <ligand>
        <name>L-glutamine</name>
        <dbReference type="ChEBI" id="CHEBI:58359"/>
    </ligand>
</feature>
<dbReference type="Proteomes" id="UP000006811">
    <property type="component" value="Chromosome"/>
</dbReference>
<sequence length="407" mass="46777">MKEPAILVLQDGTIFHGYNSGTDGYVIGEIVFNTSMTGYQEILTDPSYADQLIAFTYPHIGNVGVNIDDEESKNIYAKGVILKNISNISSNYRSTKNLLQYIKEKKIIVISNIDTRKLTRILRNRGSQYGCIQSNKYINIQHALKKIKSYKSKKQIELTKYVGTKKYINGLILVIIYIIKNKNNYFNDTKKYKEKITCSCIRFRCKKNILNILNKKGCQITLVPYYTPINILIKLKPSGVLLSNGPGDPRLCTDTIKCVKKILKLHIPIFGICLGHQILALAAGAEIKKMKFGHHGSNHPVQNINTKHVFITSQNHNFTINPNTINKNIIVTHVSLFDQTIQGIKLYKKIHLVFRDTQKPVRALMILKNYLINLLKICVIRKNYAKKNRYKKNINLRIRTYYYWASM</sequence>
<dbReference type="GO" id="GO:0005524">
    <property type="term" value="F:ATP binding"/>
    <property type="evidence" value="ECO:0007669"/>
    <property type="project" value="UniProtKB-UniRule"/>
</dbReference>
<dbReference type="PRINTS" id="PR00099">
    <property type="entry name" value="CPSGATASE"/>
</dbReference>
<proteinExistence type="inferred from homology"/>
<comment type="similarity">
    <text evidence="3 11">Belongs to the CarA family.</text>
</comment>
<evidence type="ECO:0000256" key="8">
    <source>
        <dbReference type="ARBA" id="ARBA00022975"/>
    </source>
</evidence>
<dbReference type="GO" id="GO:0006207">
    <property type="term" value="P:'de novo' pyrimidine nucleobase biosynthetic process"/>
    <property type="evidence" value="ECO:0007669"/>
    <property type="project" value="InterPro"/>
</dbReference>
<evidence type="ECO:0000313" key="13">
    <source>
        <dbReference type="EMBL" id="AEH39686.1"/>
    </source>
</evidence>
<dbReference type="eggNOG" id="COG0505">
    <property type="taxonomic scope" value="Bacteria"/>
</dbReference>
<evidence type="ECO:0000256" key="4">
    <source>
        <dbReference type="ARBA" id="ARBA00022598"/>
    </source>
</evidence>
<dbReference type="InterPro" id="IPR002474">
    <property type="entry name" value="CarbamoylP_synth_ssu_N"/>
</dbReference>
<dbReference type="GO" id="GO:0006526">
    <property type="term" value="P:L-arginine biosynthetic process"/>
    <property type="evidence" value="ECO:0007669"/>
    <property type="project" value="UniProtKB-UniRule"/>
</dbReference>
<feature type="binding site" evidence="11">
    <location>
        <position position="247"/>
    </location>
    <ligand>
        <name>L-glutamine</name>
        <dbReference type="ChEBI" id="CHEBI:58359"/>
    </ligand>
</feature>
<dbReference type="GO" id="GO:0004359">
    <property type="term" value="F:glutaminase activity"/>
    <property type="evidence" value="ECO:0007669"/>
    <property type="project" value="RHEA"/>
</dbReference>
<keyword evidence="14" id="KW-1185">Reference proteome</keyword>
<reference evidence="13 14" key="1">
    <citation type="journal article" date="2011" name="Appl. Environ. Microbiol.">
        <title>The genome of Buchnera aphidicola from the aphid Cinara tujafilina provides new clues about the evolutionary history of metabolic losses in bacterial endosymbionts.</title>
        <authorList>
            <person name="Lamelas A."/>
            <person name="Gosalbes M.J."/>
            <person name="Moya A."/>
            <person name="Latorre A."/>
        </authorList>
    </citation>
    <scope>NUCLEOTIDE SEQUENCE [LARGE SCALE GENOMIC DNA]</scope>
    <source>
        <strain evidence="14">Cinara tujafilina</strain>
    </source>
</reference>
<protein>
    <recommendedName>
        <fullName evidence="11">Carbamoyl phosphate synthase small chain</fullName>
        <ecNumber evidence="11">6.3.5.5</ecNumber>
    </recommendedName>
    <alternativeName>
        <fullName evidence="11">Carbamoyl phosphate synthetase glutamine chain</fullName>
    </alternativeName>
</protein>
<comment type="subunit">
    <text evidence="11">Composed of two chains; the small (or glutamine) chain promotes the hydrolysis of glutamine to ammonia, which is used by the large (or ammonia) chain to synthesize carbamoyl phosphate. Tetramer of heterodimers (alpha,beta)4.</text>
</comment>
<dbReference type="GO" id="GO:0006541">
    <property type="term" value="P:glutamine metabolic process"/>
    <property type="evidence" value="ECO:0007669"/>
    <property type="project" value="InterPro"/>
</dbReference>
<dbReference type="InterPro" id="IPR036480">
    <property type="entry name" value="CarbP_synth_ssu_N_sf"/>
</dbReference>
<feature type="binding site" evidence="11">
    <location>
        <position position="274"/>
    </location>
    <ligand>
        <name>L-glutamine</name>
        <dbReference type="ChEBI" id="CHEBI:58359"/>
    </ligand>
</feature>
<dbReference type="AlphaFoldDB" id="F7WZ36"/>
<organism evidence="13 14">
    <name type="scientific">Buchnera aphidicola</name>
    <name type="common">Cinara tujafilina</name>
    <dbReference type="NCBI Taxonomy" id="261317"/>
    <lineage>
        <taxon>Bacteria</taxon>
        <taxon>Pseudomonadati</taxon>
        <taxon>Pseudomonadota</taxon>
        <taxon>Gammaproteobacteria</taxon>
        <taxon>Enterobacterales</taxon>
        <taxon>Erwiniaceae</taxon>
        <taxon>Buchnera</taxon>
    </lineage>
</organism>
<evidence type="ECO:0000256" key="1">
    <source>
        <dbReference type="ARBA" id="ARBA00004812"/>
    </source>
</evidence>
<keyword evidence="11" id="KW-0055">Arginine biosynthesis</keyword>
<dbReference type="InterPro" id="IPR017926">
    <property type="entry name" value="GATASE"/>
</dbReference>
<dbReference type="NCBIfam" id="NF009475">
    <property type="entry name" value="PRK12838.1"/>
    <property type="match status" value="1"/>
</dbReference>
<dbReference type="PROSITE" id="PS51273">
    <property type="entry name" value="GATASE_TYPE_1"/>
    <property type="match status" value="1"/>
</dbReference>
<evidence type="ECO:0000256" key="2">
    <source>
        <dbReference type="ARBA" id="ARBA00005077"/>
    </source>
</evidence>
<dbReference type="EMBL" id="CP001817">
    <property type="protein sequence ID" value="AEH39686.1"/>
    <property type="molecule type" value="Genomic_DNA"/>
</dbReference>
<dbReference type="CDD" id="cd01744">
    <property type="entry name" value="GATase1_CPSase"/>
    <property type="match status" value="1"/>
</dbReference>
<dbReference type="NCBIfam" id="TIGR01368">
    <property type="entry name" value="CPSaseIIsmall"/>
    <property type="match status" value="1"/>
</dbReference>
<dbReference type="KEGG" id="baj:BCTU_095"/>
<dbReference type="UniPathway" id="UPA00068">
    <property type="reaction ID" value="UER00171"/>
</dbReference>
<dbReference type="Gene3D" id="3.50.30.20">
    <property type="entry name" value="Carbamoyl-phosphate synthase small subunit, N-terminal domain"/>
    <property type="match status" value="1"/>
</dbReference>
<dbReference type="InterPro" id="IPR035686">
    <property type="entry name" value="CPSase_GATase1"/>
</dbReference>
<dbReference type="SMART" id="SM01097">
    <property type="entry name" value="CPSase_sm_chain"/>
    <property type="match status" value="1"/>
</dbReference>
<dbReference type="InterPro" id="IPR029062">
    <property type="entry name" value="Class_I_gatase-like"/>
</dbReference>
<dbReference type="UniPathway" id="UPA00070">
    <property type="reaction ID" value="UER00115"/>
</dbReference>
<dbReference type="SUPFAM" id="SSF52317">
    <property type="entry name" value="Class I glutamine amidotransferase-like"/>
    <property type="match status" value="1"/>
</dbReference>
<keyword evidence="7 11" id="KW-0315">Glutamine amidotransferase</keyword>
<dbReference type="GO" id="GO:0044205">
    <property type="term" value="P:'de novo' UMP biosynthetic process"/>
    <property type="evidence" value="ECO:0007669"/>
    <property type="project" value="UniProtKB-UniRule"/>
</dbReference>
<keyword evidence="11" id="KW-0028">Amino-acid biosynthesis</keyword>
<comment type="function">
    <text evidence="11">Small subunit of the glutamine-dependent carbamoyl phosphate synthetase (CPSase). CPSase catalyzes the formation of carbamoyl phosphate from the ammonia moiety of glutamine, carbonate, and phosphate donated by ATP, constituting the first step of 2 biosynthetic pathways, one leading to arginine and/or urea and the other to pyrimidine nucleotides. The small subunit (glutamine amidotransferase) binds and cleaves glutamine to supply the large subunit with the substrate ammonia.</text>
</comment>
<dbReference type="GO" id="GO:0004088">
    <property type="term" value="F:carbamoyl-phosphate synthase (glutamine-hydrolyzing) activity"/>
    <property type="evidence" value="ECO:0007669"/>
    <property type="project" value="UniProtKB-UniRule"/>
</dbReference>
<feature type="active site" description="Nucleophile" evidence="11">
    <location>
        <position position="273"/>
    </location>
</feature>
<dbReference type="PANTHER" id="PTHR43418:SF7">
    <property type="entry name" value="CARBAMOYL-PHOSPHATE SYNTHASE SMALL CHAIN"/>
    <property type="match status" value="1"/>
</dbReference>
<evidence type="ECO:0000256" key="10">
    <source>
        <dbReference type="ARBA" id="ARBA00049285"/>
    </source>
</evidence>
<dbReference type="EC" id="6.3.5.5" evidence="11"/>
<accession>F7WZ36</accession>
<comment type="pathway">
    <text evidence="2 11">Amino-acid biosynthesis; L-arginine biosynthesis; carbamoyl phosphate from bicarbonate: step 1/1.</text>
</comment>
<dbReference type="PANTHER" id="PTHR43418">
    <property type="entry name" value="MULTIFUNCTIONAL TRYPTOPHAN BIOSYNTHESIS PROTEIN-RELATED"/>
    <property type="match status" value="1"/>
</dbReference>
<feature type="binding site" evidence="11">
    <location>
        <position position="245"/>
    </location>
    <ligand>
        <name>L-glutamine</name>
        <dbReference type="ChEBI" id="CHEBI:58359"/>
    </ligand>
</feature>
<evidence type="ECO:0000256" key="5">
    <source>
        <dbReference type="ARBA" id="ARBA00022741"/>
    </source>
</evidence>
<keyword evidence="4 11" id="KW-0436">Ligase</keyword>
<keyword evidence="5 11" id="KW-0547">Nucleotide-binding</keyword>
<gene>
    <name evidence="11 13" type="primary">carA</name>
    <name evidence="13" type="ORF">BCTU_095</name>
</gene>
<evidence type="ECO:0000313" key="14">
    <source>
        <dbReference type="Proteomes" id="UP000006811"/>
    </source>
</evidence>
<dbReference type="InterPro" id="IPR050472">
    <property type="entry name" value="Anth_synth/Amidotransfase"/>
</dbReference>
<dbReference type="SUPFAM" id="SSF52021">
    <property type="entry name" value="Carbamoyl phosphate synthetase, small subunit N-terminal domain"/>
    <property type="match status" value="1"/>
</dbReference>
<evidence type="ECO:0000256" key="6">
    <source>
        <dbReference type="ARBA" id="ARBA00022840"/>
    </source>
</evidence>
<dbReference type="Gene3D" id="3.40.50.880">
    <property type="match status" value="1"/>
</dbReference>
<keyword evidence="8 11" id="KW-0665">Pyrimidine biosynthesis</keyword>
<feature type="binding site" evidence="11">
    <location>
        <position position="47"/>
    </location>
    <ligand>
        <name>L-glutamine</name>
        <dbReference type="ChEBI" id="CHEBI:58359"/>
    </ligand>
</feature>
<comment type="catalytic activity">
    <reaction evidence="9 11">
        <text>hydrogencarbonate + L-glutamine + 2 ATP + H2O = carbamoyl phosphate + L-glutamate + 2 ADP + phosphate + 2 H(+)</text>
        <dbReference type="Rhea" id="RHEA:18633"/>
        <dbReference type="ChEBI" id="CHEBI:15377"/>
        <dbReference type="ChEBI" id="CHEBI:15378"/>
        <dbReference type="ChEBI" id="CHEBI:17544"/>
        <dbReference type="ChEBI" id="CHEBI:29985"/>
        <dbReference type="ChEBI" id="CHEBI:30616"/>
        <dbReference type="ChEBI" id="CHEBI:43474"/>
        <dbReference type="ChEBI" id="CHEBI:58228"/>
        <dbReference type="ChEBI" id="CHEBI:58359"/>
        <dbReference type="ChEBI" id="CHEBI:456216"/>
        <dbReference type="EC" id="6.3.5.5"/>
    </reaction>
</comment>
<dbReference type="InterPro" id="IPR006274">
    <property type="entry name" value="CarbamoylP_synth_ssu"/>
</dbReference>
<dbReference type="HOGENOM" id="CLU_035901_1_1_6"/>
<dbReference type="STRING" id="261317.BCTU_095"/>
<evidence type="ECO:0000256" key="7">
    <source>
        <dbReference type="ARBA" id="ARBA00022962"/>
    </source>
</evidence>
<feature type="domain" description="Carbamoyl-phosphate synthase small subunit N-terminal" evidence="12">
    <location>
        <begin position="3"/>
        <end position="133"/>
    </location>
</feature>
<dbReference type="FunFam" id="3.50.30.20:FF:000001">
    <property type="entry name" value="Carbamoyl-phosphate synthase small chain"/>
    <property type="match status" value="1"/>
</dbReference>
<feature type="binding site" evidence="11">
    <location>
        <position position="277"/>
    </location>
    <ligand>
        <name>L-glutamine</name>
        <dbReference type="ChEBI" id="CHEBI:58359"/>
    </ligand>
</feature>
<dbReference type="PRINTS" id="PR00096">
    <property type="entry name" value="GATASE"/>
</dbReference>
<dbReference type="Pfam" id="PF00117">
    <property type="entry name" value="GATase"/>
    <property type="match status" value="1"/>
</dbReference>
<comment type="caution">
    <text evidence="11">Lacks conserved residue(s) required for the propagation of feature annotation.</text>
</comment>
<keyword evidence="6 11" id="KW-0067">ATP-binding</keyword>
<dbReference type="HAMAP" id="MF_01209">
    <property type="entry name" value="CPSase_S_chain"/>
    <property type="match status" value="1"/>
</dbReference>
<name>F7WZ36_9GAMM</name>
<dbReference type="Pfam" id="PF00988">
    <property type="entry name" value="CPSase_sm_chain"/>
    <property type="match status" value="1"/>
</dbReference>
<evidence type="ECO:0000259" key="12">
    <source>
        <dbReference type="SMART" id="SM01097"/>
    </source>
</evidence>